<gene>
    <name evidence="2" type="ORF">IFM89_021558</name>
</gene>
<comment type="caution">
    <text evidence="2">The sequence shown here is derived from an EMBL/GenBank/DDBJ whole genome shotgun (WGS) entry which is preliminary data.</text>
</comment>
<evidence type="ECO:0000313" key="3">
    <source>
        <dbReference type="Proteomes" id="UP000631114"/>
    </source>
</evidence>
<dbReference type="OrthoDB" id="4803627at2759"/>
<evidence type="ECO:0000313" key="2">
    <source>
        <dbReference type="EMBL" id="KAF9615004.1"/>
    </source>
</evidence>
<dbReference type="Gene3D" id="3.40.50.1000">
    <property type="entry name" value="HAD superfamily/HAD-like"/>
    <property type="match status" value="1"/>
</dbReference>
<keyword evidence="3" id="KW-1185">Reference proteome</keyword>
<dbReference type="SUPFAM" id="SSF52743">
    <property type="entry name" value="Subtilisin-like"/>
    <property type="match status" value="1"/>
</dbReference>
<dbReference type="GO" id="GO:0005507">
    <property type="term" value="F:copper ion binding"/>
    <property type="evidence" value="ECO:0007669"/>
    <property type="project" value="TreeGrafter"/>
</dbReference>
<dbReference type="SUPFAM" id="SSF56784">
    <property type="entry name" value="HAD-like"/>
    <property type="match status" value="1"/>
</dbReference>
<dbReference type="GO" id="GO:0055070">
    <property type="term" value="P:copper ion homeostasis"/>
    <property type="evidence" value="ECO:0007669"/>
    <property type="project" value="TreeGrafter"/>
</dbReference>
<reference evidence="2 3" key="1">
    <citation type="submission" date="2020-10" db="EMBL/GenBank/DDBJ databases">
        <title>The Coptis chinensis genome and diversification of protoberbering-type alkaloids.</title>
        <authorList>
            <person name="Wang B."/>
            <person name="Shu S."/>
            <person name="Song C."/>
            <person name="Liu Y."/>
        </authorList>
    </citation>
    <scope>NUCLEOTIDE SEQUENCE [LARGE SCALE GENOMIC DNA]</scope>
    <source>
        <strain evidence="2">HL-2020</strain>
        <tissue evidence="2">Leaf</tissue>
    </source>
</reference>
<keyword evidence="1" id="KW-1278">Translocase</keyword>
<dbReference type="InterPro" id="IPR036852">
    <property type="entry name" value="Peptidase_S8/S53_dom_sf"/>
</dbReference>
<organism evidence="2 3">
    <name type="scientific">Coptis chinensis</name>
    <dbReference type="NCBI Taxonomy" id="261450"/>
    <lineage>
        <taxon>Eukaryota</taxon>
        <taxon>Viridiplantae</taxon>
        <taxon>Streptophyta</taxon>
        <taxon>Embryophyta</taxon>
        <taxon>Tracheophyta</taxon>
        <taxon>Spermatophyta</taxon>
        <taxon>Magnoliopsida</taxon>
        <taxon>Ranunculales</taxon>
        <taxon>Ranunculaceae</taxon>
        <taxon>Coptidoideae</taxon>
        <taxon>Coptis</taxon>
    </lineage>
</organism>
<dbReference type="PANTHER" id="PTHR43520:SF22">
    <property type="entry name" value="COPPER-TRANSPORTING ATPASE PAA1, CHLOROPLASTIC"/>
    <property type="match status" value="1"/>
</dbReference>
<dbReference type="InterPro" id="IPR036412">
    <property type="entry name" value="HAD-like_sf"/>
</dbReference>
<dbReference type="EMBL" id="JADFTS010000003">
    <property type="protein sequence ID" value="KAF9615004.1"/>
    <property type="molecule type" value="Genomic_DNA"/>
</dbReference>
<dbReference type="PANTHER" id="PTHR43520">
    <property type="entry name" value="ATP7, ISOFORM B"/>
    <property type="match status" value="1"/>
</dbReference>
<name>A0A835IDN9_9MAGN</name>
<dbReference type="InterPro" id="IPR023214">
    <property type="entry name" value="HAD_sf"/>
</dbReference>
<evidence type="ECO:0000256" key="1">
    <source>
        <dbReference type="ARBA" id="ARBA00022967"/>
    </source>
</evidence>
<proteinExistence type="predicted"/>
<dbReference type="AlphaFoldDB" id="A0A835IDN9"/>
<dbReference type="Pfam" id="PF00702">
    <property type="entry name" value="Hydrolase"/>
    <property type="match status" value="1"/>
</dbReference>
<dbReference type="Proteomes" id="UP000631114">
    <property type="component" value="Unassembled WGS sequence"/>
</dbReference>
<sequence length="138" mass="14887">MVVSLGVYVKTFHPDWSPSPIKSALMTTAFPLNPTTNPDAELGYGAGHIDHVKADSLESKRNGIKPDGKKKFISQLQKDQKIVAMVGDGINDTAALAASDIGVAMGGSEKYQKGFLLSTSNTYECLHMHMMRSKKGMS</sequence>
<dbReference type="GO" id="GO:0004252">
    <property type="term" value="F:serine-type endopeptidase activity"/>
    <property type="evidence" value="ECO:0007669"/>
    <property type="project" value="InterPro"/>
</dbReference>
<dbReference type="GO" id="GO:0043682">
    <property type="term" value="F:P-type divalent copper transporter activity"/>
    <property type="evidence" value="ECO:0007669"/>
    <property type="project" value="TreeGrafter"/>
</dbReference>
<protein>
    <submittedName>
        <fullName evidence="2">Uncharacterized protein</fullName>
    </submittedName>
</protein>
<dbReference type="Gene3D" id="3.40.50.200">
    <property type="entry name" value="Peptidase S8/S53 domain"/>
    <property type="match status" value="1"/>
</dbReference>
<dbReference type="GO" id="GO:0016020">
    <property type="term" value="C:membrane"/>
    <property type="evidence" value="ECO:0007669"/>
    <property type="project" value="TreeGrafter"/>
</dbReference>
<dbReference type="GO" id="GO:0006508">
    <property type="term" value="P:proteolysis"/>
    <property type="evidence" value="ECO:0007669"/>
    <property type="project" value="InterPro"/>
</dbReference>
<accession>A0A835IDN9</accession>